<accession>A0AAV7M1X1</accession>
<evidence type="ECO:0000256" key="2">
    <source>
        <dbReference type="ARBA" id="ARBA00012759"/>
    </source>
</evidence>
<evidence type="ECO:0000313" key="11">
    <source>
        <dbReference type="Proteomes" id="UP001066276"/>
    </source>
</evidence>
<keyword evidence="6" id="KW-0378">Hydrolase</keyword>
<dbReference type="InterPro" id="IPR028889">
    <property type="entry name" value="USP"/>
</dbReference>
<keyword evidence="5" id="KW-0833">Ubl conjugation pathway</keyword>
<dbReference type="Proteomes" id="UP001066276">
    <property type="component" value="Chromosome 10"/>
</dbReference>
<feature type="region of interest" description="Disordered" evidence="8">
    <location>
        <begin position="1136"/>
        <end position="1215"/>
    </location>
</feature>
<feature type="region of interest" description="Disordered" evidence="8">
    <location>
        <begin position="437"/>
        <end position="476"/>
    </location>
</feature>
<keyword evidence="3" id="KW-0597">Phosphoprotein</keyword>
<evidence type="ECO:0000256" key="1">
    <source>
        <dbReference type="ARBA" id="ARBA00000707"/>
    </source>
</evidence>
<feature type="compositionally biased region" description="Polar residues" evidence="8">
    <location>
        <begin position="593"/>
        <end position="604"/>
    </location>
</feature>
<evidence type="ECO:0000259" key="9">
    <source>
        <dbReference type="PROSITE" id="PS50235"/>
    </source>
</evidence>
<dbReference type="GO" id="GO:0004843">
    <property type="term" value="F:cysteine-type deubiquitinase activity"/>
    <property type="evidence" value="ECO:0007669"/>
    <property type="project" value="UniProtKB-EC"/>
</dbReference>
<feature type="compositionally biased region" description="Basic and acidic residues" evidence="8">
    <location>
        <begin position="885"/>
        <end position="907"/>
    </location>
</feature>
<sequence length="1335" mass="152084">MDSGSASWGAVSSLNDVPKHKLSLGPVPGAAVYSNSLLPEKNKLVPQTDQCSGDGISPPQKILFPSEKICLKWQQIHRVGAGLQNLGNTCFVNSALQCLTYTPPLANYMLSHEHTNICHEQGFCMMCTMQAHVTQALANSGSVIKPMAVINDLRRIAKHFRFGNQEDAHEFIRYTIDAMQKACLDGSSKLDRHTQATTLICQIFGGYLRSRVKCLNCKGVSDTFDPYLDIPLEIKTAQSVSKALEQFVKPEQLDGENAYKCSKCKKMVPASKRFSIHRSSNVLTLSLKRFANFSGGKITKEVKYPEYLDIRPYMSQPNGEAIFYVLYAVLVHSGFSCHAGHYYCYVKASNGQWYQMNDSVVSSSDIRSVLNQQAYVLFYIRSSDLKNGDHINSVHTPGQSSPRPLMNHRVISSKQTPSSFIGPQLPHHMIKNSNQYSGAESLKETPSCSATSPSSSNVKRPFSAPPSASHHNWQISRPTVIPEAAKKQKITINIHNNKLPARQGQSQPVLQNGTLEHVNKPLPSSTVSSSSALQSTSQASASSSTNIIKQAASNDSPTKPVLNGKCKVQSGVLVPYGEESSDESDEESKGLIQKNSYSDSMNGILSDNKVEKLKKSQTSCENSDDKPSLNENVTSVTVNGIISMDGDRKVNGFKHFESSSYMKSGDHAESCFLKTNGLHGKAVSTVLPSVPEDQIVQSFIQNTTLKTLSEEEKSVHATKPKQTNEENDKEFYSTASESISHEKSENEPHLLNCRALALSESNPVNNITKEKHIICKIKAGDTEQKLIAEKCSIVKQHNPDEYNNGEKRKPQNKKVMLQFPIQRIKGTTEKNPHKNDCSPQRENPNETVEEGEKCARTNSFCSIRHDNVENNNCRTSDNLGSEDMNEGKRSKKDNSSVHVKRSDLHRIEDHHHNKVLCEENSEQATQYVNEINDSCYKRRHSHSKERTRPDRYIERNWNSNTSRYRPYDESCRSDGGKASGKYSYNRDGFRNREKNEHGRGRYYNSKRERYGDQERYYPDRQKQWDDYRYNNHHYSPYASRDGRDRRLLHNDRGYDSLYYNNRPHKDFDYRSRWMHSSADKDRGRNYFSSSTLDHHPRSLFHQYSGKYHPEETSVSELKNCYNDTLCRINERKRKFDSSLEDSDSDGEERQRKSFNQDGPFDGERWKKHKKSKKKKRSKDKYKYKYTDSDESSACSDSDNHRYKKKKKKKRRHERKYEGYCGDSDHLTKLASYSGPEKSALSTDDCHLGYFGPLDKDHRNYDDERHHKPEQCLKTKYIPIKCEENGYYREDECHIDSFYPLPYRHGPRVVSEYSHIDIPRFGHECSHPCKDVEPGK</sequence>
<keyword evidence="4" id="KW-0645">Protease</keyword>
<feature type="compositionally biased region" description="Low complexity" evidence="8">
    <location>
        <begin position="445"/>
        <end position="456"/>
    </location>
</feature>
<feature type="compositionally biased region" description="Basic and acidic residues" evidence="8">
    <location>
        <begin position="965"/>
        <end position="975"/>
    </location>
</feature>
<dbReference type="EC" id="3.4.19.12" evidence="2"/>
<name>A0AAV7M1X1_PLEWA</name>
<proteinExistence type="predicted"/>
<evidence type="ECO:0000313" key="10">
    <source>
        <dbReference type="EMBL" id="KAJ1097223.1"/>
    </source>
</evidence>
<dbReference type="CDD" id="cd02661">
    <property type="entry name" value="Peptidase_C19E"/>
    <property type="match status" value="1"/>
</dbReference>
<gene>
    <name evidence="10" type="ORF">NDU88_002348</name>
</gene>
<dbReference type="GO" id="GO:0042981">
    <property type="term" value="P:regulation of apoptotic process"/>
    <property type="evidence" value="ECO:0007669"/>
    <property type="project" value="TreeGrafter"/>
</dbReference>
<dbReference type="FunFam" id="3.90.70.10:FF:000016">
    <property type="entry name" value="Ubiquitin carboxyl-terminal hydrolase 36"/>
    <property type="match status" value="1"/>
</dbReference>
<feature type="region of interest" description="Disordered" evidence="8">
    <location>
        <begin position="823"/>
        <end position="851"/>
    </location>
</feature>
<dbReference type="PROSITE" id="PS50235">
    <property type="entry name" value="USP_3"/>
    <property type="match status" value="1"/>
</dbReference>
<dbReference type="InterPro" id="IPR038765">
    <property type="entry name" value="Papain-like_cys_pep_sf"/>
</dbReference>
<evidence type="ECO:0000256" key="5">
    <source>
        <dbReference type="ARBA" id="ARBA00022786"/>
    </source>
</evidence>
<feature type="region of interest" description="Disordered" evidence="8">
    <location>
        <begin position="710"/>
        <end position="731"/>
    </location>
</feature>
<dbReference type="Pfam" id="PF00443">
    <property type="entry name" value="UCH"/>
    <property type="match status" value="1"/>
</dbReference>
<feature type="compositionally biased region" description="Basic and acidic residues" evidence="8">
    <location>
        <begin position="722"/>
        <end position="731"/>
    </location>
</feature>
<dbReference type="PROSITE" id="PS00972">
    <property type="entry name" value="USP_1"/>
    <property type="match status" value="1"/>
</dbReference>
<dbReference type="SUPFAM" id="SSF54001">
    <property type="entry name" value="Cysteine proteinases"/>
    <property type="match status" value="1"/>
</dbReference>
<dbReference type="GO" id="GO:0006508">
    <property type="term" value="P:proteolysis"/>
    <property type="evidence" value="ECO:0007669"/>
    <property type="project" value="UniProtKB-KW"/>
</dbReference>
<feature type="region of interest" description="Disordered" evidence="8">
    <location>
        <begin position="575"/>
        <end position="604"/>
    </location>
</feature>
<dbReference type="InterPro" id="IPR001394">
    <property type="entry name" value="Peptidase_C19_UCH"/>
</dbReference>
<dbReference type="GO" id="GO:0005634">
    <property type="term" value="C:nucleus"/>
    <property type="evidence" value="ECO:0007669"/>
    <property type="project" value="TreeGrafter"/>
</dbReference>
<feature type="compositionally biased region" description="Basic residues" evidence="8">
    <location>
        <begin position="1201"/>
        <end position="1213"/>
    </location>
</feature>
<organism evidence="10 11">
    <name type="scientific">Pleurodeles waltl</name>
    <name type="common">Iberian ribbed newt</name>
    <dbReference type="NCBI Taxonomy" id="8319"/>
    <lineage>
        <taxon>Eukaryota</taxon>
        <taxon>Metazoa</taxon>
        <taxon>Chordata</taxon>
        <taxon>Craniata</taxon>
        <taxon>Vertebrata</taxon>
        <taxon>Euteleostomi</taxon>
        <taxon>Amphibia</taxon>
        <taxon>Batrachia</taxon>
        <taxon>Caudata</taxon>
        <taxon>Salamandroidea</taxon>
        <taxon>Salamandridae</taxon>
        <taxon>Pleurodelinae</taxon>
        <taxon>Pleurodeles</taxon>
    </lineage>
</organism>
<comment type="catalytic activity">
    <reaction evidence="1">
        <text>Thiol-dependent hydrolysis of ester, thioester, amide, peptide and isopeptide bonds formed by the C-terminal Gly of ubiquitin (a 76-residue protein attached to proteins as an intracellular targeting signal).</text>
        <dbReference type="EC" id="3.4.19.12"/>
    </reaction>
</comment>
<dbReference type="GO" id="GO:0016579">
    <property type="term" value="P:protein deubiquitination"/>
    <property type="evidence" value="ECO:0007669"/>
    <property type="project" value="InterPro"/>
</dbReference>
<evidence type="ECO:0000256" key="6">
    <source>
        <dbReference type="ARBA" id="ARBA00022801"/>
    </source>
</evidence>
<evidence type="ECO:0000256" key="3">
    <source>
        <dbReference type="ARBA" id="ARBA00022553"/>
    </source>
</evidence>
<dbReference type="PROSITE" id="PS00973">
    <property type="entry name" value="USP_2"/>
    <property type="match status" value="1"/>
</dbReference>
<dbReference type="Gene3D" id="3.90.70.10">
    <property type="entry name" value="Cysteine proteinases"/>
    <property type="match status" value="1"/>
</dbReference>
<feature type="compositionally biased region" description="Polar residues" evidence="8">
    <location>
        <begin position="837"/>
        <end position="846"/>
    </location>
</feature>
<dbReference type="GO" id="GO:0005829">
    <property type="term" value="C:cytosol"/>
    <property type="evidence" value="ECO:0007669"/>
    <property type="project" value="TreeGrafter"/>
</dbReference>
<feature type="region of interest" description="Disordered" evidence="8">
    <location>
        <begin position="516"/>
        <end position="547"/>
    </location>
</feature>
<feature type="compositionally biased region" description="Basic and acidic residues" evidence="8">
    <location>
        <begin position="987"/>
        <end position="1016"/>
    </location>
</feature>
<feature type="region of interest" description="Disordered" evidence="8">
    <location>
        <begin position="963"/>
        <end position="1016"/>
    </location>
</feature>
<protein>
    <recommendedName>
        <fullName evidence="2">ubiquitinyl hydrolase 1</fullName>
        <ecNumber evidence="2">3.4.19.12</ecNumber>
    </recommendedName>
</protein>
<feature type="compositionally biased region" description="Basic residues" evidence="8">
    <location>
        <begin position="1165"/>
        <end position="1179"/>
    </location>
</feature>
<dbReference type="PANTHER" id="PTHR24006">
    <property type="entry name" value="UBIQUITIN CARBOXYL-TERMINAL HYDROLASE"/>
    <property type="match status" value="1"/>
</dbReference>
<keyword evidence="11" id="KW-1185">Reference proteome</keyword>
<reference evidence="10" key="1">
    <citation type="journal article" date="2022" name="bioRxiv">
        <title>Sequencing and chromosome-scale assembly of the giantPleurodeles waltlgenome.</title>
        <authorList>
            <person name="Brown T."/>
            <person name="Elewa A."/>
            <person name="Iarovenko S."/>
            <person name="Subramanian E."/>
            <person name="Araus A.J."/>
            <person name="Petzold A."/>
            <person name="Susuki M."/>
            <person name="Suzuki K.-i.T."/>
            <person name="Hayashi T."/>
            <person name="Toyoda A."/>
            <person name="Oliveira C."/>
            <person name="Osipova E."/>
            <person name="Leigh N.D."/>
            <person name="Simon A."/>
            <person name="Yun M.H."/>
        </authorList>
    </citation>
    <scope>NUCLEOTIDE SEQUENCE</scope>
    <source>
        <strain evidence="10">20211129_DDA</strain>
        <tissue evidence="10">Liver</tissue>
    </source>
</reference>
<dbReference type="InterPro" id="IPR018200">
    <property type="entry name" value="USP_CS"/>
</dbReference>
<keyword evidence="7" id="KW-0788">Thiol protease</keyword>
<feature type="compositionally biased region" description="Basic and acidic residues" evidence="8">
    <location>
        <begin position="826"/>
        <end position="836"/>
    </location>
</feature>
<feature type="region of interest" description="Disordered" evidence="8">
    <location>
        <begin position="871"/>
        <end position="907"/>
    </location>
</feature>
<dbReference type="InterPro" id="IPR050164">
    <property type="entry name" value="Peptidase_C19"/>
</dbReference>
<feature type="region of interest" description="Disordered" evidence="8">
    <location>
        <begin position="612"/>
        <end position="631"/>
    </location>
</feature>
<evidence type="ECO:0000256" key="8">
    <source>
        <dbReference type="SAM" id="MobiDB-lite"/>
    </source>
</evidence>
<feature type="domain" description="USP" evidence="9">
    <location>
        <begin position="81"/>
        <end position="382"/>
    </location>
</feature>
<dbReference type="EMBL" id="JANPWB010000014">
    <property type="protein sequence ID" value="KAJ1097223.1"/>
    <property type="molecule type" value="Genomic_DNA"/>
</dbReference>
<comment type="caution">
    <text evidence="10">The sequence shown here is derived from an EMBL/GenBank/DDBJ whole genome shotgun (WGS) entry which is preliminary data.</text>
</comment>
<feature type="compositionally biased region" description="Low complexity" evidence="8">
    <location>
        <begin position="524"/>
        <end position="545"/>
    </location>
</feature>
<evidence type="ECO:0000256" key="7">
    <source>
        <dbReference type="ARBA" id="ARBA00022807"/>
    </source>
</evidence>
<evidence type="ECO:0000256" key="4">
    <source>
        <dbReference type="ARBA" id="ARBA00022670"/>
    </source>
</evidence>
<dbReference type="PANTHER" id="PTHR24006:SF727">
    <property type="entry name" value="UBIQUITIN CARBOXYL-TERMINAL HYDROLASE 42"/>
    <property type="match status" value="1"/>
</dbReference>